<sequence>MPTHKNGTNIYTCWTTLHDVGPSLTDSLSMSFPGVYIKTLLQEPDDLRQDTVKLLQGSPEIDGPLESTVFARSAIIRLGVATRYE</sequence>
<reference evidence="1" key="1">
    <citation type="submission" date="2020-05" db="EMBL/GenBank/DDBJ databases">
        <title>Large-scale comparative analyses of tick genomes elucidate their genetic diversity and vector capacities.</title>
        <authorList>
            <person name="Jia N."/>
            <person name="Wang J."/>
            <person name="Shi W."/>
            <person name="Du L."/>
            <person name="Sun Y."/>
            <person name="Zhan W."/>
            <person name="Jiang J."/>
            <person name="Wang Q."/>
            <person name="Zhang B."/>
            <person name="Ji P."/>
            <person name="Sakyi L.B."/>
            <person name="Cui X."/>
            <person name="Yuan T."/>
            <person name="Jiang B."/>
            <person name="Yang W."/>
            <person name="Lam T.T.-Y."/>
            <person name="Chang Q."/>
            <person name="Ding S."/>
            <person name="Wang X."/>
            <person name="Zhu J."/>
            <person name="Ruan X."/>
            <person name="Zhao L."/>
            <person name="Wei J."/>
            <person name="Que T."/>
            <person name="Du C."/>
            <person name="Cheng J."/>
            <person name="Dai P."/>
            <person name="Han X."/>
            <person name="Huang E."/>
            <person name="Gao Y."/>
            <person name="Liu J."/>
            <person name="Shao H."/>
            <person name="Ye R."/>
            <person name="Li L."/>
            <person name="Wei W."/>
            <person name="Wang X."/>
            <person name="Wang C."/>
            <person name="Yang T."/>
            <person name="Huo Q."/>
            <person name="Li W."/>
            <person name="Guo W."/>
            <person name="Chen H."/>
            <person name="Zhou L."/>
            <person name="Ni X."/>
            <person name="Tian J."/>
            <person name="Zhou Y."/>
            <person name="Sheng Y."/>
            <person name="Liu T."/>
            <person name="Pan Y."/>
            <person name="Xia L."/>
            <person name="Li J."/>
            <person name="Zhao F."/>
            <person name="Cao W."/>
        </authorList>
    </citation>
    <scope>NUCLEOTIDE SEQUENCE</scope>
    <source>
        <strain evidence="1">Hyas-2018</strain>
    </source>
</reference>
<organism evidence="1 2">
    <name type="scientific">Hyalomma asiaticum</name>
    <name type="common">Tick</name>
    <dbReference type="NCBI Taxonomy" id="266040"/>
    <lineage>
        <taxon>Eukaryota</taxon>
        <taxon>Metazoa</taxon>
        <taxon>Ecdysozoa</taxon>
        <taxon>Arthropoda</taxon>
        <taxon>Chelicerata</taxon>
        <taxon>Arachnida</taxon>
        <taxon>Acari</taxon>
        <taxon>Parasitiformes</taxon>
        <taxon>Ixodida</taxon>
        <taxon>Ixodoidea</taxon>
        <taxon>Ixodidae</taxon>
        <taxon>Hyalomminae</taxon>
        <taxon>Hyalomma</taxon>
    </lineage>
</organism>
<protein>
    <submittedName>
        <fullName evidence="1">Uncharacterized protein</fullName>
    </submittedName>
</protein>
<evidence type="ECO:0000313" key="2">
    <source>
        <dbReference type="Proteomes" id="UP000821845"/>
    </source>
</evidence>
<evidence type="ECO:0000313" key="1">
    <source>
        <dbReference type="EMBL" id="KAH6925335.1"/>
    </source>
</evidence>
<comment type="caution">
    <text evidence="1">The sequence shown here is derived from an EMBL/GenBank/DDBJ whole genome shotgun (WGS) entry which is preliminary data.</text>
</comment>
<gene>
    <name evidence="1" type="ORF">HPB50_003876</name>
</gene>
<proteinExistence type="predicted"/>
<accession>A0ACB7RSH3</accession>
<dbReference type="EMBL" id="CM023487">
    <property type="protein sequence ID" value="KAH6925335.1"/>
    <property type="molecule type" value="Genomic_DNA"/>
</dbReference>
<keyword evidence="2" id="KW-1185">Reference proteome</keyword>
<dbReference type="Proteomes" id="UP000821845">
    <property type="component" value="Chromosome 7"/>
</dbReference>
<name>A0ACB7RSH3_HYAAI</name>